<reference evidence="9 10" key="2">
    <citation type="journal article" date="2007" name="BMC Biol.">
        <title>A 100%-complete sequence reveals unusually simple genomic features in the hot-spring red alga Cyanidioschyzon merolae.</title>
        <authorList>
            <person name="Nozaki H."/>
            <person name="Takano H."/>
            <person name="Misumi O."/>
            <person name="Terasawa K."/>
            <person name="Matsuzaki M."/>
            <person name="Maruyama S."/>
            <person name="Nishida K."/>
            <person name="Yagisawa F."/>
            <person name="Yoshida Y."/>
            <person name="Fujiwara T."/>
            <person name="Takio S."/>
            <person name="Tamura K."/>
            <person name="Chung S.J."/>
            <person name="Nakamura S."/>
            <person name="Kuroiwa H."/>
            <person name="Tanaka K."/>
            <person name="Sato N."/>
            <person name="Kuroiwa T."/>
        </authorList>
    </citation>
    <scope>NUCLEOTIDE SEQUENCE [LARGE SCALE GENOMIC DNA]</scope>
    <source>
        <strain evidence="9 10">10D</strain>
    </source>
</reference>
<evidence type="ECO:0000256" key="1">
    <source>
        <dbReference type="ARBA" id="ARBA00004123"/>
    </source>
</evidence>
<dbReference type="InterPro" id="IPR013761">
    <property type="entry name" value="SAM/pointed_sf"/>
</dbReference>
<feature type="compositionally biased region" description="Polar residues" evidence="8">
    <location>
        <begin position="303"/>
        <end position="314"/>
    </location>
</feature>
<dbReference type="Gramene" id="CMI177CT">
    <property type="protein sequence ID" value="CMI177CT"/>
    <property type="gene ID" value="CMI177C"/>
</dbReference>
<dbReference type="Pfam" id="PF09494">
    <property type="entry name" value="Slx4"/>
    <property type="match status" value="1"/>
</dbReference>
<dbReference type="KEGG" id="cme:CYME_CMI177C"/>
<dbReference type="HOGENOM" id="CLU_708559_0_0_1"/>
<keyword evidence="10" id="KW-1185">Reference proteome</keyword>
<evidence type="ECO:0000313" key="10">
    <source>
        <dbReference type="Proteomes" id="UP000007014"/>
    </source>
</evidence>
<evidence type="ECO:0000256" key="4">
    <source>
        <dbReference type="ARBA" id="ARBA00023172"/>
    </source>
</evidence>
<evidence type="ECO:0000256" key="7">
    <source>
        <dbReference type="ARBA" id="ARBA00029496"/>
    </source>
</evidence>
<dbReference type="RefSeq" id="XP_005536341.1">
    <property type="nucleotide sequence ID" value="XM_005536284.1"/>
</dbReference>
<dbReference type="GeneID" id="16993726"/>
<reference evidence="9 10" key="1">
    <citation type="journal article" date="2004" name="Nature">
        <title>Genome sequence of the ultrasmall unicellular red alga Cyanidioschyzon merolae 10D.</title>
        <authorList>
            <person name="Matsuzaki M."/>
            <person name="Misumi O."/>
            <person name="Shin-i T."/>
            <person name="Maruyama S."/>
            <person name="Takahara M."/>
            <person name="Miyagishima S."/>
            <person name="Mori T."/>
            <person name="Nishida K."/>
            <person name="Yagisawa F."/>
            <person name="Nishida K."/>
            <person name="Yoshida Y."/>
            <person name="Nishimura Y."/>
            <person name="Nakao S."/>
            <person name="Kobayashi T."/>
            <person name="Momoyama Y."/>
            <person name="Higashiyama T."/>
            <person name="Minoda A."/>
            <person name="Sano M."/>
            <person name="Nomoto H."/>
            <person name="Oishi K."/>
            <person name="Hayashi H."/>
            <person name="Ohta F."/>
            <person name="Nishizaka S."/>
            <person name="Haga S."/>
            <person name="Miura S."/>
            <person name="Morishita T."/>
            <person name="Kabeya Y."/>
            <person name="Terasawa K."/>
            <person name="Suzuki Y."/>
            <person name="Ishii Y."/>
            <person name="Asakawa S."/>
            <person name="Takano H."/>
            <person name="Ohta N."/>
            <person name="Kuroiwa H."/>
            <person name="Tanaka K."/>
            <person name="Shimizu N."/>
            <person name="Sugano S."/>
            <person name="Sato N."/>
            <person name="Nozaki H."/>
            <person name="Ogasawara N."/>
            <person name="Kohara Y."/>
            <person name="Kuroiwa T."/>
        </authorList>
    </citation>
    <scope>NUCLEOTIDE SEQUENCE [LARGE SCALE GENOMIC DNA]</scope>
    <source>
        <strain evidence="9 10">10D</strain>
    </source>
</reference>
<feature type="region of interest" description="Disordered" evidence="8">
    <location>
        <begin position="286"/>
        <end position="322"/>
    </location>
</feature>
<gene>
    <name evidence="9" type="ORF">CYME_CMI177C</name>
</gene>
<sequence>MHCSKCQTPLDSLCLYEQLHHLETCCPTTAPASVSETEEVSGNEEVKCPFCGREIGSWALDWRWRHVDRCSFRADLERLRALEEKKLLKRRIQKERLFGPLRRFLAAHGVARYAELLVSEKLTLERLFLLKQPDLELLKIPRSSAERLWEALRTPAYRISLANLGKQNEKRRKQTLCFVEEPALDRLACVKKRRMPRYSSDHDGCSAQESCERETVCASDSCEDIELYRNGYTQLAGALQIGRDMLRTGTGGATLPAPTETIPTRPEDAVEVVDLCDDASDLSGHEASTEAALHSSSLEHTENPISDCSATEAPSTAPDAAVPASLDRDSIRFRSIRDAIKADSALYERILLLDCVPLRAIMETLAAKHVSVSTQLLMRFLESEGISFSR</sequence>
<organism evidence="9 10">
    <name type="scientific">Cyanidioschyzon merolae (strain NIES-3377 / 10D)</name>
    <name type="common">Unicellular red alga</name>
    <dbReference type="NCBI Taxonomy" id="280699"/>
    <lineage>
        <taxon>Eukaryota</taxon>
        <taxon>Rhodophyta</taxon>
        <taxon>Bangiophyceae</taxon>
        <taxon>Cyanidiales</taxon>
        <taxon>Cyanidiaceae</taxon>
        <taxon>Cyanidioschyzon</taxon>
    </lineage>
</organism>
<evidence type="ECO:0000313" key="9">
    <source>
        <dbReference type="EMBL" id="BAM80055.1"/>
    </source>
</evidence>
<proteinExistence type="inferred from homology"/>
<dbReference type="AlphaFoldDB" id="M1V550"/>
<evidence type="ECO:0000256" key="2">
    <source>
        <dbReference type="ARBA" id="ARBA00006661"/>
    </source>
</evidence>
<dbReference type="EMBL" id="AP006491">
    <property type="protein sequence ID" value="BAM80055.1"/>
    <property type="molecule type" value="Genomic_DNA"/>
</dbReference>
<keyword evidence="5" id="KW-0234">DNA repair</keyword>
<evidence type="ECO:0000256" key="3">
    <source>
        <dbReference type="ARBA" id="ARBA00022763"/>
    </source>
</evidence>
<evidence type="ECO:0000256" key="6">
    <source>
        <dbReference type="ARBA" id="ARBA00023242"/>
    </source>
</evidence>
<dbReference type="GO" id="GO:0006260">
    <property type="term" value="P:DNA replication"/>
    <property type="evidence" value="ECO:0007669"/>
    <property type="project" value="InterPro"/>
</dbReference>
<keyword evidence="6" id="KW-0539">Nucleus</keyword>
<name>M1V550_CYAM1</name>
<dbReference type="GO" id="GO:0006281">
    <property type="term" value="P:DNA repair"/>
    <property type="evidence" value="ECO:0007669"/>
    <property type="project" value="UniProtKB-KW"/>
</dbReference>
<dbReference type="GO" id="GO:0006310">
    <property type="term" value="P:DNA recombination"/>
    <property type="evidence" value="ECO:0007669"/>
    <property type="project" value="UniProtKB-KW"/>
</dbReference>
<dbReference type="OrthoDB" id="10593182at2759"/>
<keyword evidence="3" id="KW-0227">DNA damage</keyword>
<dbReference type="Gene3D" id="1.10.150.50">
    <property type="entry name" value="Transcription Factor, Ets-1"/>
    <property type="match status" value="1"/>
</dbReference>
<comment type="subcellular location">
    <subcellularLocation>
        <location evidence="1">Nucleus</location>
    </subcellularLocation>
</comment>
<protein>
    <recommendedName>
        <fullName evidence="7">Structure-specific endonuclease subunit SLX4</fullName>
    </recommendedName>
</protein>
<dbReference type="InterPro" id="IPR018574">
    <property type="entry name" value="Structure-sp_endonuc_su_Slx4"/>
</dbReference>
<keyword evidence="4" id="KW-0233">DNA recombination</keyword>
<dbReference type="GO" id="GO:0033557">
    <property type="term" value="C:Slx1-Slx4 complex"/>
    <property type="evidence" value="ECO:0007669"/>
    <property type="project" value="InterPro"/>
</dbReference>
<comment type="similarity">
    <text evidence="2">Belongs to the SLX4 family.</text>
</comment>
<evidence type="ECO:0000256" key="5">
    <source>
        <dbReference type="ARBA" id="ARBA00023204"/>
    </source>
</evidence>
<evidence type="ECO:0000256" key="8">
    <source>
        <dbReference type="SAM" id="MobiDB-lite"/>
    </source>
</evidence>
<accession>M1V550</accession>
<dbReference type="Proteomes" id="UP000007014">
    <property type="component" value="Chromosome 9"/>
</dbReference>